<protein>
    <submittedName>
        <fullName evidence="1">Alpha/beta hydrolase</fullName>
    </submittedName>
</protein>
<keyword evidence="1" id="KW-0378">Hydrolase</keyword>
<proteinExistence type="predicted"/>
<name>A0AC61MXY4_9FIRM</name>
<reference evidence="1" key="1">
    <citation type="submission" date="2021-01" db="EMBL/GenBank/DDBJ databases">
        <title>Complete genome sequence of Clostridiales bacterium R-7.</title>
        <authorList>
            <person name="Mahoney-Kurpe S.C."/>
            <person name="Palevich N."/>
            <person name="Koike S."/>
            <person name="Moon C.D."/>
            <person name="Attwood G.T."/>
        </authorList>
    </citation>
    <scope>NUCLEOTIDE SEQUENCE</scope>
    <source>
        <strain evidence="1">R-7</strain>
    </source>
</reference>
<evidence type="ECO:0000313" key="1">
    <source>
        <dbReference type="EMBL" id="QUC66628.1"/>
    </source>
</evidence>
<organism evidence="1 2">
    <name type="scientific">Aristaeella hokkaidonensis</name>
    <dbReference type="NCBI Taxonomy" id="3046382"/>
    <lineage>
        <taxon>Bacteria</taxon>
        <taxon>Bacillati</taxon>
        <taxon>Bacillota</taxon>
        <taxon>Clostridia</taxon>
        <taxon>Eubacteriales</taxon>
        <taxon>Aristaeellaceae</taxon>
        <taxon>Aristaeella</taxon>
    </lineage>
</organism>
<gene>
    <name evidence="1" type="ORF">JYE49_12330</name>
</gene>
<dbReference type="Proteomes" id="UP000682782">
    <property type="component" value="Chromosome"/>
</dbReference>
<dbReference type="EMBL" id="CP068393">
    <property type="protein sequence ID" value="QUC66628.1"/>
    <property type="molecule type" value="Genomic_DNA"/>
</dbReference>
<sequence>MKRRKIWIVILIVVIGLIDILGLNYLSVLNTAKARFAVYQEKAQTLQTTQGKVSYIDEGSGTPVLVCHGICGGYDQGFDVLKDKTDSCRVIAPSRFGYPGSDLPENASVDLQVEAYVELLDALGIEKAYVLGTSAGGTVAIRMALAHPERCKGLILYCSGYPNEQASEKKSGISGPPAFVCNDFCMWLFSPLFEPLMGMDSDTVRTILPIADRKEGILFDSRVVNGAKAGHFEDYNLEKSQVPVLIIHAKDDKLASFASAEEWSRRIPNCTFLPIPDGGHTMRGHAAEISQALDQFIKAE</sequence>
<evidence type="ECO:0000313" key="2">
    <source>
        <dbReference type="Proteomes" id="UP000682782"/>
    </source>
</evidence>
<accession>A0AC61MXY4</accession>
<keyword evidence="2" id="KW-1185">Reference proteome</keyword>